<dbReference type="OrthoDB" id="9778008at2"/>
<dbReference type="PROSITE" id="PS01124">
    <property type="entry name" value="HTH_ARAC_FAMILY_2"/>
    <property type="match status" value="1"/>
</dbReference>
<dbReference type="PROSITE" id="PS00041">
    <property type="entry name" value="HTH_ARAC_FAMILY_1"/>
    <property type="match status" value="1"/>
</dbReference>
<keyword evidence="7" id="KW-1185">Reference proteome</keyword>
<dbReference type="InterPro" id="IPR020449">
    <property type="entry name" value="Tscrpt_reg_AraC-type_HTH"/>
</dbReference>
<dbReference type="EMBL" id="RQET01000007">
    <property type="protein sequence ID" value="TGK10272.1"/>
    <property type="molecule type" value="Genomic_DNA"/>
</dbReference>
<organism evidence="6 7">
    <name type="scientific">Leptospira fletcheri</name>
    <dbReference type="NCBI Taxonomy" id="2484981"/>
    <lineage>
        <taxon>Bacteria</taxon>
        <taxon>Pseudomonadati</taxon>
        <taxon>Spirochaetota</taxon>
        <taxon>Spirochaetia</taxon>
        <taxon>Leptospirales</taxon>
        <taxon>Leptospiraceae</taxon>
        <taxon>Leptospira</taxon>
    </lineage>
</organism>
<feature type="transmembrane region" description="Helical" evidence="4">
    <location>
        <begin position="62"/>
        <end position="81"/>
    </location>
</feature>
<dbReference type="Pfam" id="PF12833">
    <property type="entry name" value="HTH_18"/>
    <property type="match status" value="1"/>
</dbReference>
<reference evidence="6" key="1">
    <citation type="journal article" date="2019" name="PLoS Negl. Trop. Dis.">
        <title>Revisiting the worldwide diversity of Leptospira species in the environment.</title>
        <authorList>
            <person name="Vincent A.T."/>
            <person name="Schiettekatte O."/>
            <person name="Bourhy P."/>
            <person name="Veyrier F.J."/>
            <person name="Picardeau M."/>
        </authorList>
    </citation>
    <scope>NUCLEOTIDE SEQUENCE [LARGE SCALE GENOMIC DNA]</scope>
    <source>
        <strain evidence="6">SSW15</strain>
    </source>
</reference>
<comment type="caution">
    <text evidence="6">The sequence shown here is derived from an EMBL/GenBank/DDBJ whole genome shotgun (WGS) entry which is preliminary data.</text>
</comment>
<dbReference type="RefSeq" id="WP_135768158.1">
    <property type="nucleotide sequence ID" value="NZ_RQET01000007.1"/>
</dbReference>
<feature type="transmembrane region" description="Helical" evidence="4">
    <location>
        <begin position="32"/>
        <end position="50"/>
    </location>
</feature>
<dbReference type="PRINTS" id="PR00032">
    <property type="entry name" value="HTHARAC"/>
</dbReference>
<evidence type="ECO:0000256" key="2">
    <source>
        <dbReference type="ARBA" id="ARBA00023125"/>
    </source>
</evidence>
<dbReference type="GO" id="GO:0043565">
    <property type="term" value="F:sequence-specific DNA binding"/>
    <property type="evidence" value="ECO:0007669"/>
    <property type="project" value="InterPro"/>
</dbReference>
<evidence type="ECO:0000256" key="4">
    <source>
        <dbReference type="SAM" id="Phobius"/>
    </source>
</evidence>
<feature type="transmembrane region" description="Helical" evidence="4">
    <location>
        <begin position="168"/>
        <end position="187"/>
    </location>
</feature>
<keyword evidence="4" id="KW-1133">Transmembrane helix</keyword>
<evidence type="ECO:0000313" key="7">
    <source>
        <dbReference type="Proteomes" id="UP000298458"/>
    </source>
</evidence>
<dbReference type="SMART" id="SM00342">
    <property type="entry name" value="HTH_ARAC"/>
    <property type="match status" value="1"/>
</dbReference>
<accession>A0A4R9GEF8</accession>
<dbReference type="Proteomes" id="UP000298458">
    <property type="component" value="Unassembled WGS sequence"/>
</dbReference>
<dbReference type="PANTHER" id="PTHR43280">
    <property type="entry name" value="ARAC-FAMILY TRANSCRIPTIONAL REGULATOR"/>
    <property type="match status" value="1"/>
</dbReference>
<dbReference type="InterPro" id="IPR018062">
    <property type="entry name" value="HTH_AraC-typ_CS"/>
</dbReference>
<dbReference type="GO" id="GO:0003700">
    <property type="term" value="F:DNA-binding transcription factor activity"/>
    <property type="evidence" value="ECO:0007669"/>
    <property type="project" value="InterPro"/>
</dbReference>
<keyword evidence="1" id="KW-0805">Transcription regulation</keyword>
<sequence>MISEITNILHYFCLSNLIFLIGLFAWKYNYDLRIRIAAGFSFGIVSYIILSLDPDLRISFPLRIVLFAGLLSLPFFFWILSSAIFKDHFRLKAWHWLLLFGKIAVSALLVYPVLDQISMRGPIESETVLAHIIVPTLISLAFVLFAIFQTYSGRKDDLVETRRRLREVHILMTGSVITFGIFSHLILRGKTLSEVLDLINVLLAWGLILAFMYLVLELKDGLVDPEPSIEADEEERTVQADPILKKKLVLAFEEEKLYRKEGLTIGQLAEDLEVQEYKLRRLINQAMGFRNFPDFLNRYRIQEACEILLDPEKDELPIIRIAMDLGYQSLGPFNRAFKELTGVTPTEFRKNRERQLQT</sequence>
<feature type="domain" description="HTH araC/xylS-type" evidence="5">
    <location>
        <begin position="247"/>
        <end position="351"/>
    </location>
</feature>
<name>A0A4R9GEF8_9LEPT</name>
<dbReference type="InterPro" id="IPR009057">
    <property type="entry name" value="Homeodomain-like_sf"/>
</dbReference>
<dbReference type="Gene3D" id="1.10.10.60">
    <property type="entry name" value="Homeodomain-like"/>
    <property type="match status" value="1"/>
</dbReference>
<dbReference type="AlphaFoldDB" id="A0A4R9GEF8"/>
<evidence type="ECO:0000313" key="6">
    <source>
        <dbReference type="EMBL" id="TGK10272.1"/>
    </source>
</evidence>
<evidence type="ECO:0000259" key="5">
    <source>
        <dbReference type="PROSITE" id="PS01124"/>
    </source>
</evidence>
<dbReference type="SUPFAM" id="SSF46689">
    <property type="entry name" value="Homeodomain-like"/>
    <property type="match status" value="1"/>
</dbReference>
<dbReference type="PANTHER" id="PTHR43280:SF29">
    <property type="entry name" value="ARAC-FAMILY TRANSCRIPTIONAL REGULATOR"/>
    <property type="match status" value="1"/>
</dbReference>
<evidence type="ECO:0000256" key="3">
    <source>
        <dbReference type="ARBA" id="ARBA00023163"/>
    </source>
</evidence>
<evidence type="ECO:0000256" key="1">
    <source>
        <dbReference type="ARBA" id="ARBA00023015"/>
    </source>
</evidence>
<feature type="transmembrane region" description="Helical" evidence="4">
    <location>
        <begin position="199"/>
        <end position="216"/>
    </location>
</feature>
<feature type="transmembrane region" description="Helical" evidence="4">
    <location>
        <begin position="7"/>
        <end position="26"/>
    </location>
</feature>
<feature type="transmembrane region" description="Helical" evidence="4">
    <location>
        <begin position="93"/>
        <end position="114"/>
    </location>
</feature>
<dbReference type="InterPro" id="IPR018060">
    <property type="entry name" value="HTH_AraC"/>
</dbReference>
<keyword evidence="4" id="KW-0472">Membrane</keyword>
<gene>
    <name evidence="6" type="ORF">EHO60_10565</name>
</gene>
<keyword evidence="3" id="KW-0804">Transcription</keyword>
<proteinExistence type="predicted"/>
<keyword evidence="4" id="KW-0812">Transmembrane</keyword>
<protein>
    <submittedName>
        <fullName evidence="6">Helix-turn-helix domain-containing protein</fullName>
    </submittedName>
</protein>
<feature type="transmembrane region" description="Helical" evidence="4">
    <location>
        <begin position="126"/>
        <end position="148"/>
    </location>
</feature>
<keyword evidence="2" id="KW-0238">DNA-binding</keyword>